<dbReference type="AlphaFoldDB" id="A0A0G1EAB7"/>
<sequence>MEILYKFRFQILFVLLGLLLVGVGLFSSKKAGWLDSSSKVEVLESSTEGQDGIGGVVVEVAG</sequence>
<protein>
    <submittedName>
        <fullName evidence="1">Uncharacterized protein</fullName>
    </submittedName>
</protein>
<accession>A0A0G1EAB7</accession>
<evidence type="ECO:0000313" key="1">
    <source>
        <dbReference type="EMBL" id="KKS80006.1"/>
    </source>
</evidence>
<evidence type="ECO:0000313" key="2">
    <source>
        <dbReference type="Proteomes" id="UP000034611"/>
    </source>
</evidence>
<organism evidence="1 2">
    <name type="scientific">Candidatus Woesebacteria bacterium GW2011_GWC1_43_10b</name>
    <dbReference type="NCBI Taxonomy" id="1618585"/>
    <lineage>
        <taxon>Bacteria</taxon>
        <taxon>Candidatus Woeseibacteriota</taxon>
    </lineage>
</organism>
<name>A0A0G1EAB7_9BACT</name>
<reference evidence="1 2" key="1">
    <citation type="journal article" date="2015" name="Nature">
        <title>rRNA introns, odd ribosomes, and small enigmatic genomes across a large radiation of phyla.</title>
        <authorList>
            <person name="Brown C.T."/>
            <person name="Hug L.A."/>
            <person name="Thomas B.C."/>
            <person name="Sharon I."/>
            <person name="Castelle C.J."/>
            <person name="Singh A."/>
            <person name="Wilkins M.J."/>
            <person name="Williams K.H."/>
            <person name="Banfield J.F."/>
        </authorList>
    </citation>
    <scope>NUCLEOTIDE SEQUENCE [LARGE SCALE GENOMIC DNA]</scope>
</reference>
<dbReference type="Proteomes" id="UP000034611">
    <property type="component" value="Unassembled WGS sequence"/>
</dbReference>
<comment type="caution">
    <text evidence="1">The sequence shown here is derived from an EMBL/GenBank/DDBJ whole genome shotgun (WGS) entry which is preliminary data.</text>
</comment>
<dbReference type="EMBL" id="LCEY01000031">
    <property type="protein sequence ID" value="KKS80006.1"/>
    <property type="molecule type" value="Genomic_DNA"/>
</dbReference>
<feature type="non-terminal residue" evidence="1">
    <location>
        <position position="62"/>
    </location>
</feature>
<gene>
    <name evidence="1" type="ORF">UV56_C0031G0004</name>
</gene>
<proteinExistence type="predicted"/>